<proteinExistence type="predicted"/>
<protein>
    <submittedName>
        <fullName evidence="1">Uncharacterized protein</fullName>
    </submittedName>
</protein>
<comment type="caution">
    <text evidence="1">The sequence shown here is derived from an EMBL/GenBank/DDBJ whole genome shotgun (WGS) entry which is preliminary data.</text>
</comment>
<dbReference type="PATRIC" id="fig|1299321.3.peg.2534"/>
<name>X8DT87_9MYCO</name>
<evidence type="ECO:0000313" key="1">
    <source>
        <dbReference type="EMBL" id="EUA71817.1"/>
    </source>
</evidence>
<dbReference type="AlphaFoldDB" id="X8DT87"/>
<organism evidence="1 2">
    <name type="scientific">Mycobacteroides abscessus subsp. bolletii 1513</name>
    <dbReference type="NCBI Taxonomy" id="1299321"/>
    <lineage>
        <taxon>Bacteria</taxon>
        <taxon>Bacillati</taxon>
        <taxon>Actinomycetota</taxon>
        <taxon>Actinomycetes</taxon>
        <taxon>Mycobacteriales</taxon>
        <taxon>Mycobacteriaceae</taxon>
        <taxon>Mycobacteroides</taxon>
        <taxon>Mycobacteroides abscessus</taxon>
    </lineage>
</organism>
<evidence type="ECO:0000313" key="2">
    <source>
        <dbReference type="Proteomes" id="UP000023351"/>
    </source>
</evidence>
<gene>
    <name evidence="1" type="ORF">I540_2615</name>
</gene>
<accession>X8DT87</accession>
<reference evidence="1 2" key="1">
    <citation type="submission" date="2013-12" db="EMBL/GenBank/DDBJ databases">
        <authorList>
            <person name="Zelazny A."/>
            <person name="Olivier K."/>
            <person name="Holland S."/>
            <person name="Lenaerts A."/>
            <person name="Ordway D."/>
            <person name="DeGroote M.A."/>
            <person name="Parker T."/>
            <person name="Sizemore C."/>
            <person name="Tallon L.J."/>
            <person name="Sadzewicz L.K."/>
            <person name="Sengamalay N."/>
            <person name="Fraser C.M."/>
            <person name="Hine E."/>
            <person name="Shefchek K.A."/>
            <person name="Das S.P."/>
            <person name="Tettelin H."/>
        </authorList>
    </citation>
    <scope>NUCLEOTIDE SEQUENCE [LARGE SCALE GENOMIC DNA]</scope>
    <source>
        <strain evidence="1 2">1513</strain>
    </source>
</reference>
<dbReference type="Proteomes" id="UP000023351">
    <property type="component" value="Unassembled WGS sequence"/>
</dbReference>
<dbReference type="EMBL" id="JAOJ01000002">
    <property type="protein sequence ID" value="EUA71817.1"/>
    <property type="molecule type" value="Genomic_DNA"/>
</dbReference>
<sequence>MHCGGEPLVVDPLFDWRDIGMSVLSVFVDFLKQYQRPRESAIGDLFPNLLAVGR</sequence>